<evidence type="ECO:0000313" key="10">
    <source>
        <dbReference type="EMBL" id="EOA81934.1"/>
    </source>
</evidence>
<reference evidence="10 11" key="2">
    <citation type="journal article" date="2013" name="PLoS Genet.">
        <title>Comparative genome structure, secondary metabolite, and effector coding capacity across Cochliobolus pathogens.</title>
        <authorList>
            <person name="Condon B.J."/>
            <person name="Leng Y."/>
            <person name="Wu D."/>
            <person name="Bushley K.E."/>
            <person name="Ohm R.A."/>
            <person name="Otillar R."/>
            <person name="Martin J."/>
            <person name="Schackwitz W."/>
            <person name="Grimwood J."/>
            <person name="MohdZainudin N."/>
            <person name="Xue C."/>
            <person name="Wang R."/>
            <person name="Manning V.A."/>
            <person name="Dhillon B."/>
            <person name="Tu Z.J."/>
            <person name="Steffenson B.J."/>
            <person name="Salamov A."/>
            <person name="Sun H."/>
            <person name="Lowry S."/>
            <person name="LaButti K."/>
            <person name="Han J."/>
            <person name="Copeland A."/>
            <person name="Lindquist E."/>
            <person name="Barry K."/>
            <person name="Schmutz J."/>
            <person name="Baker S.E."/>
            <person name="Ciuffetti L.M."/>
            <person name="Grigoriev I.V."/>
            <person name="Zhong S."/>
            <person name="Turgeon B.G."/>
        </authorList>
    </citation>
    <scope>NUCLEOTIDE SEQUENCE [LARGE SCALE GENOMIC DNA]</scope>
    <source>
        <strain evidence="11">28A</strain>
    </source>
</reference>
<dbReference type="Pfam" id="PF23561">
    <property type="entry name" value="zf-C2H2_15"/>
    <property type="match status" value="1"/>
</dbReference>
<protein>
    <recommendedName>
        <fullName evidence="9">C2H2-type domain-containing protein</fullName>
    </recommendedName>
</protein>
<feature type="region of interest" description="Disordered" evidence="8">
    <location>
        <begin position="385"/>
        <end position="431"/>
    </location>
</feature>
<dbReference type="STRING" id="671987.R0JWQ3"/>
<dbReference type="SUPFAM" id="SSF57667">
    <property type="entry name" value="beta-beta-alpha zinc fingers"/>
    <property type="match status" value="1"/>
</dbReference>
<dbReference type="Gene3D" id="3.30.160.60">
    <property type="entry name" value="Classic Zinc Finger"/>
    <property type="match status" value="3"/>
</dbReference>
<gene>
    <name evidence="10" type="ORF">SETTUDRAFT_98023</name>
</gene>
<dbReference type="SMART" id="SM00355">
    <property type="entry name" value="ZnF_C2H2"/>
    <property type="match status" value="3"/>
</dbReference>
<dbReference type="EMBL" id="KB908855">
    <property type="protein sequence ID" value="EOA81934.1"/>
    <property type="molecule type" value="Genomic_DNA"/>
</dbReference>
<accession>R0JWQ3</accession>
<feature type="region of interest" description="Disordered" evidence="8">
    <location>
        <begin position="226"/>
        <end position="256"/>
    </location>
</feature>
<feature type="domain" description="C2H2-type" evidence="9">
    <location>
        <begin position="164"/>
        <end position="194"/>
    </location>
</feature>
<dbReference type="InterPro" id="IPR056436">
    <property type="entry name" value="Znf-C2H2_ZIC1-5/GLI1-3-like"/>
</dbReference>
<sequence>MTESPSDLSEYGSDDFPEDVKRSRQRSYEATPDRDQRPNKRPRLNIRAPSSPPPPISTMPPDLDEELSEDTDGSVPASPHHHPGMSQDDDYGQEQVTVCKWDGCTAGDMHNMDNLVEHLHDDHIGTRQKKYSCEWSDCTRKGIPHASGYALRAHMRSHTREKPFYCTLPECDRSFTRSDALAKHMRTVHETEALRPSDPVPKHHSSNPTNNKQRLKLVLSNEAKKLPPHDKASTPGSPSSHSHPPNSATIPPATTSETDYAHNNVIYLQDLASPSASTLVQFPPDIEFTPDELRKPANELFHLLRKQLQWATKEGEQLRAEAEELERQRREEWQAKELLFENFMEAQAATERRRRAEQGIPEDLEGWQAVENDVAPAKLLHIAPKDGKLPWWREQGAQTQRPQVKEEPQPSKPLPADTKPAEDGQLQVPGA</sequence>
<evidence type="ECO:0000256" key="8">
    <source>
        <dbReference type="SAM" id="MobiDB-lite"/>
    </source>
</evidence>
<dbReference type="InterPro" id="IPR036236">
    <property type="entry name" value="Znf_C2H2_sf"/>
</dbReference>
<feature type="region of interest" description="Disordered" evidence="8">
    <location>
        <begin position="1"/>
        <end position="91"/>
    </location>
</feature>
<keyword evidence="11" id="KW-1185">Reference proteome</keyword>
<keyword evidence="2" id="KW-0479">Metal-binding</keyword>
<dbReference type="GO" id="GO:0000978">
    <property type="term" value="F:RNA polymerase II cis-regulatory region sequence-specific DNA binding"/>
    <property type="evidence" value="ECO:0007669"/>
    <property type="project" value="TreeGrafter"/>
</dbReference>
<dbReference type="PROSITE" id="PS50157">
    <property type="entry name" value="ZINC_FINGER_C2H2_2"/>
    <property type="match status" value="1"/>
</dbReference>
<organism evidence="10 11">
    <name type="scientific">Exserohilum turcicum (strain 28A)</name>
    <name type="common">Northern leaf blight fungus</name>
    <name type="synonym">Setosphaeria turcica</name>
    <dbReference type="NCBI Taxonomy" id="671987"/>
    <lineage>
        <taxon>Eukaryota</taxon>
        <taxon>Fungi</taxon>
        <taxon>Dikarya</taxon>
        <taxon>Ascomycota</taxon>
        <taxon>Pezizomycotina</taxon>
        <taxon>Dothideomycetes</taxon>
        <taxon>Pleosporomycetidae</taxon>
        <taxon>Pleosporales</taxon>
        <taxon>Pleosporineae</taxon>
        <taxon>Pleosporaceae</taxon>
        <taxon>Exserohilum</taxon>
    </lineage>
</organism>
<keyword evidence="3" id="KW-0677">Repeat</keyword>
<keyword evidence="5" id="KW-0862">Zinc</keyword>
<reference evidence="10 11" key="1">
    <citation type="journal article" date="2012" name="PLoS Pathog.">
        <title>Diverse lifestyles and strategies of plant pathogenesis encoded in the genomes of eighteen Dothideomycetes fungi.</title>
        <authorList>
            <person name="Ohm R.A."/>
            <person name="Feau N."/>
            <person name="Henrissat B."/>
            <person name="Schoch C.L."/>
            <person name="Horwitz B.A."/>
            <person name="Barry K.W."/>
            <person name="Condon B.J."/>
            <person name="Copeland A.C."/>
            <person name="Dhillon B."/>
            <person name="Glaser F."/>
            <person name="Hesse C.N."/>
            <person name="Kosti I."/>
            <person name="LaButti K."/>
            <person name="Lindquist E.A."/>
            <person name="Lucas S."/>
            <person name="Salamov A.A."/>
            <person name="Bradshaw R.E."/>
            <person name="Ciuffetti L."/>
            <person name="Hamelin R.C."/>
            <person name="Kema G.H.J."/>
            <person name="Lawrence C."/>
            <person name="Scott J.A."/>
            <person name="Spatafora J.W."/>
            <person name="Turgeon B.G."/>
            <person name="de Wit P.J.G.M."/>
            <person name="Zhong S."/>
            <person name="Goodwin S.B."/>
            <person name="Grigoriev I.V."/>
        </authorList>
    </citation>
    <scope>NUCLEOTIDE SEQUENCE [LARGE SCALE GENOMIC DNA]</scope>
    <source>
        <strain evidence="11">28A</strain>
    </source>
</reference>
<evidence type="ECO:0000256" key="4">
    <source>
        <dbReference type="ARBA" id="ARBA00022771"/>
    </source>
</evidence>
<dbReference type="InterPro" id="IPR043359">
    <property type="entry name" value="GLI-like"/>
</dbReference>
<dbReference type="FunFam" id="3.30.160.60:FF:000201">
    <property type="entry name" value="C2H2 finger domain protein (Gli3)"/>
    <property type="match status" value="1"/>
</dbReference>
<evidence type="ECO:0000256" key="5">
    <source>
        <dbReference type="ARBA" id="ARBA00022833"/>
    </source>
</evidence>
<evidence type="ECO:0000313" key="11">
    <source>
        <dbReference type="Proteomes" id="UP000016935"/>
    </source>
</evidence>
<dbReference type="PANTHER" id="PTHR45718">
    <property type="entry name" value="TRANSCRIPTIONAL ACTIVATOR CUBITUS INTERRUPTUS"/>
    <property type="match status" value="1"/>
</dbReference>
<dbReference type="GO" id="GO:0008270">
    <property type="term" value="F:zinc ion binding"/>
    <property type="evidence" value="ECO:0007669"/>
    <property type="project" value="UniProtKB-KW"/>
</dbReference>
<proteinExistence type="predicted"/>
<dbReference type="InterPro" id="IPR013087">
    <property type="entry name" value="Znf_C2H2_type"/>
</dbReference>
<dbReference type="PROSITE" id="PS00028">
    <property type="entry name" value="ZINC_FINGER_C2H2_1"/>
    <property type="match status" value="1"/>
</dbReference>
<comment type="subcellular location">
    <subcellularLocation>
        <location evidence="1">Nucleus</location>
    </subcellularLocation>
</comment>
<evidence type="ECO:0000256" key="1">
    <source>
        <dbReference type="ARBA" id="ARBA00004123"/>
    </source>
</evidence>
<dbReference type="Proteomes" id="UP000016935">
    <property type="component" value="Unassembled WGS sequence"/>
</dbReference>
<dbReference type="eggNOG" id="KOG1721">
    <property type="taxonomic scope" value="Eukaryota"/>
</dbReference>
<feature type="region of interest" description="Disordered" evidence="8">
    <location>
        <begin position="188"/>
        <end position="213"/>
    </location>
</feature>
<dbReference type="OrthoDB" id="3214149at2759"/>
<name>R0JWQ3_EXST2</name>
<dbReference type="GeneID" id="19406343"/>
<dbReference type="FunFam" id="3.30.160.60:FF:000031">
    <property type="entry name" value="GLI family zinc finger 3"/>
    <property type="match status" value="1"/>
</dbReference>
<dbReference type="PANTHER" id="PTHR45718:SF4">
    <property type="entry name" value="TRANSCRIPTIONAL ACTIVATOR CUBITUS INTERRUPTUS"/>
    <property type="match status" value="1"/>
</dbReference>
<evidence type="ECO:0000256" key="6">
    <source>
        <dbReference type="ARBA" id="ARBA00023242"/>
    </source>
</evidence>
<feature type="compositionally biased region" description="Low complexity" evidence="8">
    <location>
        <begin position="233"/>
        <end position="247"/>
    </location>
</feature>
<dbReference type="HOGENOM" id="CLU_046889_1_0_1"/>
<dbReference type="Pfam" id="PF00096">
    <property type="entry name" value="zf-C2H2"/>
    <property type="match status" value="1"/>
</dbReference>
<dbReference type="GO" id="GO:0000981">
    <property type="term" value="F:DNA-binding transcription factor activity, RNA polymerase II-specific"/>
    <property type="evidence" value="ECO:0007669"/>
    <property type="project" value="TreeGrafter"/>
</dbReference>
<evidence type="ECO:0000256" key="3">
    <source>
        <dbReference type="ARBA" id="ARBA00022737"/>
    </source>
</evidence>
<keyword evidence="4 7" id="KW-0863">Zinc-finger</keyword>
<feature type="compositionally biased region" description="Acidic residues" evidence="8">
    <location>
        <begin position="62"/>
        <end position="72"/>
    </location>
</feature>
<dbReference type="RefSeq" id="XP_008030299.1">
    <property type="nucleotide sequence ID" value="XM_008032108.1"/>
</dbReference>
<dbReference type="AlphaFoldDB" id="R0JWQ3"/>
<evidence type="ECO:0000256" key="2">
    <source>
        <dbReference type="ARBA" id="ARBA00022723"/>
    </source>
</evidence>
<evidence type="ECO:0000259" key="9">
    <source>
        <dbReference type="PROSITE" id="PS50157"/>
    </source>
</evidence>
<keyword evidence="6" id="KW-0539">Nucleus</keyword>
<dbReference type="GO" id="GO:0005634">
    <property type="term" value="C:nucleus"/>
    <property type="evidence" value="ECO:0007669"/>
    <property type="project" value="UniProtKB-SubCell"/>
</dbReference>
<evidence type="ECO:0000256" key="7">
    <source>
        <dbReference type="PROSITE-ProRule" id="PRU00042"/>
    </source>
</evidence>